<dbReference type="PROSITE" id="PS50216">
    <property type="entry name" value="DHHC"/>
    <property type="match status" value="1"/>
</dbReference>
<reference evidence="14" key="1">
    <citation type="journal article" date="2015" name="PLoS Genet.">
        <title>Genome Sequence and Transcriptome Analyses of Chrysochromulina tobin: Metabolic Tools for Enhanced Algal Fitness in the Prominent Order Prymnesiales (Haptophyceae).</title>
        <authorList>
            <person name="Hovde B.T."/>
            <person name="Deodato C.R."/>
            <person name="Hunsperger H.M."/>
            <person name="Ryken S.A."/>
            <person name="Yost W."/>
            <person name="Jha R.K."/>
            <person name="Patterson J."/>
            <person name="Monnat R.J. Jr."/>
            <person name="Barlow S.B."/>
            <person name="Starkenburg S.R."/>
            <person name="Cattolico R.A."/>
        </authorList>
    </citation>
    <scope>NUCLEOTIDE SEQUENCE</scope>
    <source>
        <strain evidence="14">CCMP291</strain>
    </source>
</reference>
<evidence type="ECO:0000256" key="3">
    <source>
        <dbReference type="ARBA" id="ARBA00022679"/>
    </source>
</evidence>
<feature type="compositionally biased region" description="Low complexity" evidence="11">
    <location>
        <begin position="218"/>
        <end position="235"/>
    </location>
</feature>
<evidence type="ECO:0000256" key="2">
    <source>
        <dbReference type="ARBA" id="ARBA00008574"/>
    </source>
</evidence>
<feature type="transmembrane region" description="Helical" evidence="10">
    <location>
        <begin position="26"/>
        <end position="50"/>
    </location>
</feature>
<comment type="catalytic activity">
    <reaction evidence="10">
        <text>L-cysteinyl-[protein] + hexadecanoyl-CoA = S-hexadecanoyl-L-cysteinyl-[protein] + CoA</text>
        <dbReference type="Rhea" id="RHEA:36683"/>
        <dbReference type="Rhea" id="RHEA-COMP:10131"/>
        <dbReference type="Rhea" id="RHEA-COMP:11032"/>
        <dbReference type="ChEBI" id="CHEBI:29950"/>
        <dbReference type="ChEBI" id="CHEBI:57287"/>
        <dbReference type="ChEBI" id="CHEBI:57379"/>
        <dbReference type="ChEBI" id="CHEBI:74151"/>
        <dbReference type="EC" id="2.3.1.225"/>
    </reaction>
</comment>
<keyword evidence="8" id="KW-0449">Lipoprotein</keyword>
<feature type="region of interest" description="Disordered" evidence="11">
    <location>
        <begin position="125"/>
        <end position="171"/>
    </location>
</feature>
<feature type="region of interest" description="Disordered" evidence="11">
    <location>
        <begin position="198"/>
        <end position="235"/>
    </location>
</feature>
<protein>
    <recommendedName>
        <fullName evidence="10">Palmitoyltransferase</fullName>
        <ecNumber evidence="10">2.3.1.225</ecNumber>
    </recommendedName>
</protein>
<dbReference type="Pfam" id="PF01529">
    <property type="entry name" value="DHHC"/>
    <property type="match status" value="1"/>
</dbReference>
<evidence type="ECO:0000256" key="11">
    <source>
        <dbReference type="SAM" id="MobiDB-lite"/>
    </source>
</evidence>
<keyword evidence="5 10" id="KW-1133">Transmembrane helix</keyword>
<dbReference type="GO" id="GO:0005783">
    <property type="term" value="C:endoplasmic reticulum"/>
    <property type="evidence" value="ECO:0007669"/>
    <property type="project" value="TreeGrafter"/>
</dbReference>
<evidence type="ECO:0000256" key="8">
    <source>
        <dbReference type="ARBA" id="ARBA00023288"/>
    </source>
</evidence>
<dbReference type="PANTHER" id="PTHR22883:SF301">
    <property type="entry name" value="PALMITOYLTRANSFERASE ZDHHC12"/>
    <property type="match status" value="1"/>
</dbReference>
<dbReference type="GO" id="GO:0019706">
    <property type="term" value="F:protein-cysteine S-palmitoyltransferase activity"/>
    <property type="evidence" value="ECO:0007669"/>
    <property type="project" value="UniProtKB-EC"/>
</dbReference>
<feature type="region of interest" description="Disordered" evidence="11">
    <location>
        <begin position="251"/>
        <end position="309"/>
    </location>
</feature>
<dbReference type="Proteomes" id="UP000037460">
    <property type="component" value="Unassembled WGS sequence"/>
</dbReference>
<keyword evidence="7" id="KW-0564">Palmitate</keyword>
<proteinExistence type="inferred from homology"/>
<dbReference type="GO" id="GO:0006612">
    <property type="term" value="P:protein targeting to membrane"/>
    <property type="evidence" value="ECO:0007669"/>
    <property type="project" value="TreeGrafter"/>
</dbReference>
<evidence type="ECO:0000256" key="1">
    <source>
        <dbReference type="ARBA" id="ARBA00004127"/>
    </source>
</evidence>
<accession>A0A0M0JX73</accession>
<dbReference type="AlphaFoldDB" id="A0A0M0JX73"/>
<evidence type="ECO:0000256" key="6">
    <source>
        <dbReference type="ARBA" id="ARBA00023136"/>
    </source>
</evidence>
<dbReference type="EMBL" id="JWZX01002077">
    <property type="protein sequence ID" value="KOO31150.1"/>
    <property type="molecule type" value="Genomic_DNA"/>
</dbReference>
<comment type="similarity">
    <text evidence="2 10">Belongs to the DHHC palmitoyltransferase family.</text>
</comment>
<comment type="domain">
    <text evidence="10">The DHHC domain is required for palmitoyltransferase activity.</text>
</comment>
<feature type="transmembrane region" description="Helical" evidence="10">
    <location>
        <begin position="441"/>
        <end position="460"/>
    </location>
</feature>
<dbReference type="GO" id="GO:0005794">
    <property type="term" value="C:Golgi apparatus"/>
    <property type="evidence" value="ECO:0007669"/>
    <property type="project" value="TreeGrafter"/>
</dbReference>
<keyword evidence="14" id="KW-1185">Reference proteome</keyword>
<dbReference type="EC" id="2.3.1.225" evidence="10"/>
<keyword evidence="3 10" id="KW-0808">Transferase</keyword>
<evidence type="ECO:0000256" key="7">
    <source>
        <dbReference type="ARBA" id="ARBA00023139"/>
    </source>
</evidence>
<evidence type="ECO:0000256" key="9">
    <source>
        <dbReference type="ARBA" id="ARBA00023315"/>
    </source>
</evidence>
<evidence type="ECO:0000259" key="12">
    <source>
        <dbReference type="Pfam" id="PF01529"/>
    </source>
</evidence>
<gene>
    <name evidence="13" type="ORF">Ctob_014632</name>
</gene>
<dbReference type="InterPro" id="IPR001594">
    <property type="entry name" value="Palmitoyltrfase_DHHC"/>
</dbReference>
<feature type="transmembrane region" description="Helical" evidence="10">
    <location>
        <begin position="62"/>
        <end position="82"/>
    </location>
</feature>
<dbReference type="OrthoDB" id="9909019at2759"/>
<evidence type="ECO:0000256" key="5">
    <source>
        <dbReference type="ARBA" id="ARBA00022989"/>
    </source>
</evidence>
<evidence type="ECO:0000313" key="13">
    <source>
        <dbReference type="EMBL" id="KOO31150.1"/>
    </source>
</evidence>
<evidence type="ECO:0000256" key="4">
    <source>
        <dbReference type="ARBA" id="ARBA00022692"/>
    </source>
</evidence>
<dbReference type="InterPro" id="IPR039859">
    <property type="entry name" value="PFA4/ZDH16/20/ERF2-like"/>
</dbReference>
<keyword evidence="9 10" id="KW-0012">Acyltransferase</keyword>
<dbReference type="PANTHER" id="PTHR22883">
    <property type="entry name" value="ZINC FINGER DHHC DOMAIN CONTAINING PROTEIN"/>
    <property type="match status" value="1"/>
</dbReference>
<feature type="domain" description="Palmitoyltransferase DHHC" evidence="12">
    <location>
        <begin position="356"/>
        <end position="476"/>
    </location>
</feature>
<keyword evidence="6 10" id="KW-0472">Membrane</keyword>
<evidence type="ECO:0000256" key="10">
    <source>
        <dbReference type="RuleBase" id="RU079119"/>
    </source>
</evidence>
<keyword evidence="4 10" id="KW-0812">Transmembrane</keyword>
<sequence>MKRDIIADYHFVVKNRRITRRRPEKGIVRIVMIAGWCVLHLYAIIVFSLFHAYEAQPVHAFWWFWSTLFAGLLYVATCYSNPGFIDKETLLRLTEGLNLGVTVVGSDPNQLPGVQAADGAAATSAGIEMTPMAERPMRPASEERRAERGGDVVSGSESEDDEFAPDALDGSALANKRARSRFDASPQETDDAFAAWDAATNGDEPPREPPRSPRRSPRPTGSTAPAASPPTTEAGVVAAVVAAEVTIDMRDDEDTAEVGSRSRKVPPGKGRCKIDPATSSSATPRTADGVELGDMYGDGAPADEEDVGASDLKRQLAFNPRIVGIPEEGQEEVAREAARIAKARREAPKGVNDYFSGYCDDADMYLPLRAKFCKKHGRIVAKFDHYCYVIGTSVGELNHGRYYRLLSCQLISIWTGLSLSYRAEVWFNGTLAWTVVNTPLLIVNVLSWAVGVPLSILWCIHTFNMLTSSTTYEFVKLEKLEYMEGFYQFSFPFSQGLFGNIGHFCCPAGVLLWARPPPESEWEDTFWRNKYYSCCG</sequence>
<evidence type="ECO:0000313" key="14">
    <source>
        <dbReference type="Proteomes" id="UP000037460"/>
    </source>
</evidence>
<comment type="caution">
    <text evidence="13">The sequence shown here is derived from an EMBL/GenBank/DDBJ whole genome shotgun (WGS) entry which is preliminary data.</text>
</comment>
<organism evidence="13 14">
    <name type="scientific">Chrysochromulina tobinii</name>
    <dbReference type="NCBI Taxonomy" id="1460289"/>
    <lineage>
        <taxon>Eukaryota</taxon>
        <taxon>Haptista</taxon>
        <taxon>Haptophyta</taxon>
        <taxon>Prymnesiophyceae</taxon>
        <taxon>Prymnesiales</taxon>
        <taxon>Chrysochromulinaceae</taxon>
        <taxon>Chrysochromulina</taxon>
    </lineage>
</organism>
<comment type="subcellular location">
    <subcellularLocation>
        <location evidence="1">Endomembrane system</location>
        <topology evidence="1">Multi-pass membrane protein</topology>
    </subcellularLocation>
</comment>
<feature type="compositionally biased region" description="Basic and acidic residues" evidence="11">
    <location>
        <begin position="135"/>
        <end position="150"/>
    </location>
</feature>
<name>A0A0M0JX73_9EUKA</name>